<name>A0A7I7ZN57_9MYCO</name>
<organism evidence="3 4">
    <name type="scientific">Mycolicibacterium phocaicum</name>
    <dbReference type="NCBI Taxonomy" id="319706"/>
    <lineage>
        <taxon>Bacteria</taxon>
        <taxon>Bacillati</taxon>
        <taxon>Actinomycetota</taxon>
        <taxon>Actinomycetes</taxon>
        <taxon>Mycobacteriales</taxon>
        <taxon>Mycobacteriaceae</taxon>
        <taxon>Mycolicibacterium</taxon>
    </lineage>
</organism>
<dbReference type="RefSeq" id="WP_138248309.1">
    <property type="nucleotide sequence ID" value="NZ_AP022616.1"/>
</dbReference>
<dbReference type="Pfam" id="PF04264">
    <property type="entry name" value="YceI"/>
    <property type="match status" value="1"/>
</dbReference>
<dbReference type="InterPro" id="IPR002938">
    <property type="entry name" value="FAD-bd"/>
</dbReference>
<dbReference type="PANTHER" id="PTHR43476:SF3">
    <property type="entry name" value="FAD-BINDING MONOOXYGENASE"/>
    <property type="match status" value="1"/>
</dbReference>
<dbReference type="InterPro" id="IPR007372">
    <property type="entry name" value="Lipid/polyisoprenoid-bd_YceI"/>
</dbReference>
<dbReference type="AlphaFoldDB" id="A0A7I7ZN57"/>
<reference evidence="3 4" key="1">
    <citation type="submission" date="2018-01" db="EMBL/GenBank/DDBJ databases">
        <title>Comparative genomics of Mycobacterium mucogenicum and Mycobacterium neoaurum clade members emphasizing tRNA and non-coding RNA.</title>
        <authorList>
            <person name="Behra P.R.K."/>
            <person name="Pettersson B.M.F."/>
            <person name="Das S."/>
            <person name="Dasgupta S."/>
            <person name="Kirsebom L.A."/>
        </authorList>
    </citation>
    <scope>NUCLEOTIDE SEQUENCE [LARGE SCALE GENOMIC DNA]</scope>
    <source>
        <strain evidence="3 4">DSM 45104</strain>
    </source>
</reference>
<dbReference type="SUPFAM" id="SSF101874">
    <property type="entry name" value="YceI-like"/>
    <property type="match status" value="1"/>
</dbReference>
<dbReference type="PRINTS" id="PR00420">
    <property type="entry name" value="RNGMNOXGNASE"/>
</dbReference>
<dbReference type="SUPFAM" id="SSF51905">
    <property type="entry name" value="FAD/NAD(P)-binding domain"/>
    <property type="match status" value="1"/>
</dbReference>
<dbReference type="GO" id="GO:0019622">
    <property type="term" value="P:3-(3-hydroxy)phenylpropionate catabolic process"/>
    <property type="evidence" value="ECO:0007669"/>
    <property type="project" value="TreeGrafter"/>
</dbReference>
<keyword evidence="4" id="KW-1185">Reference proteome</keyword>
<accession>A0A7I7ZN57</accession>
<dbReference type="EMBL" id="POTM01000020">
    <property type="protein sequence ID" value="TLH72061.1"/>
    <property type="molecule type" value="Genomic_DNA"/>
</dbReference>
<dbReference type="Gene3D" id="3.50.50.60">
    <property type="entry name" value="FAD/NAD(P)-binding domain"/>
    <property type="match status" value="1"/>
</dbReference>
<dbReference type="GO" id="GO:0071949">
    <property type="term" value="F:FAD binding"/>
    <property type="evidence" value="ECO:0007669"/>
    <property type="project" value="InterPro"/>
</dbReference>
<comment type="caution">
    <text evidence="3">The sequence shown here is derived from an EMBL/GenBank/DDBJ whole genome shotgun (WGS) entry which is preliminary data.</text>
</comment>
<dbReference type="InterPro" id="IPR036188">
    <property type="entry name" value="FAD/NAD-bd_sf"/>
</dbReference>
<dbReference type="PANTHER" id="PTHR43476">
    <property type="entry name" value="3-(3-HYDROXY-PHENYL)PROPIONATE/3-HYDROXYCINNAMIC ACID HYDROXYLASE"/>
    <property type="match status" value="1"/>
</dbReference>
<sequence length="731" mass="79534">MSADDPVDCFDVAVVGLGPVGELAAILLARSDLRVLAVDREADVYGNPRVGVLDGEALRSLQKAGVYEQAVGDMICGAGAQWASRSGRTLATTLPSETPQAHPWLSAIYQPSLDRHLRTALAGYQRVDVRVNHQLTGLVQDAEGVTLELRDAQGAVSRARARLVLGCDGANSTVRDAVGVELEGSTFTEPWVIVDAKLPEPIAHVPHFRFTMDPAGPRMTGRLADGNHRWERKVMPHENPDDVLQPGAAAQMIAEHADPDTAQILRHVVYTFQAEQAQRWRVGRVMLCGDAAHLMPPMAGQGLNSGIRDVTNLSWKVSAVLRAGAPLELLDTYEDERRPHVVAMTNLSLRAGRLIMLRSARAAAVRDGALAAMMHIPQVRQHVRQGRYRPPARYRRGLLIGAPSRRSSVGMLFPQPCVRDYGGHEHRLDDIAGSGWRIVGWGEDPRAALSVHGQCLAAEVLNATFVTLCRPGDRSVTSGASTHVLEDISEMSHRMFRDQPFVVVRPDHYVCANPPRPELDSAIRHIVQRVSSRRSEPVVGETDPSAGTWLLDPATVQVGFAARGMWGLLPVSGHFTQSSGSLTWNDDGSAAVYLEVQAASIATGLKARDHHLRSPDFLDAVAYPTISFRGHATAQRADALTVRGELTIRGRTVHTEIEVAISRQGAEIVGQTTARITLSDFGITPRFGIVRPTVDLRMRGRLVAQSADVIELLRRTAAVAQPTALDCRQVR</sequence>
<dbReference type="NCBIfam" id="NF004829">
    <property type="entry name" value="PRK06183.1-3"/>
    <property type="match status" value="1"/>
</dbReference>
<dbReference type="Gene3D" id="2.40.128.110">
    <property type="entry name" value="Lipid/polyisoprenoid-binding, YceI-like"/>
    <property type="match status" value="1"/>
</dbReference>
<dbReference type="GO" id="GO:0008688">
    <property type="term" value="F:3-(3-hydroxyphenyl)propionate hydroxylase activity"/>
    <property type="evidence" value="ECO:0007669"/>
    <property type="project" value="TreeGrafter"/>
</dbReference>
<evidence type="ECO:0000256" key="1">
    <source>
        <dbReference type="ARBA" id="ARBA00008812"/>
    </source>
</evidence>
<dbReference type="Gene3D" id="3.30.70.2450">
    <property type="match status" value="1"/>
</dbReference>
<proteinExistence type="inferred from homology"/>
<dbReference type="InterPro" id="IPR036761">
    <property type="entry name" value="TTHA0802/YceI-like_sf"/>
</dbReference>
<comment type="similarity">
    <text evidence="1">Belongs to the UPF0312 family.</text>
</comment>
<protein>
    <submittedName>
        <fullName evidence="3">Uncharacterized protein</fullName>
    </submittedName>
</protein>
<evidence type="ECO:0000313" key="4">
    <source>
        <dbReference type="Proteomes" id="UP000309984"/>
    </source>
</evidence>
<gene>
    <name evidence="3" type="ORF">C1S79_06165</name>
</gene>
<dbReference type="Pfam" id="PF01494">
    <property type="entry name" value="FAD_binding_3"/>
    <property type="match status" value="1"/>
</dbReference>
<dbReference type="InterPro" id="IPR050631">
    <property type="entry name" value="PheA/TfdB_FAD_monoxygenase"/>
</dbReference>
<dbReference type="Proteomes" id="UP000309984">
    <property type="component" value="Unassembled WGS sequence"/>
</dbReference>
<keyword evidence="2" id="KW-0560">Oxidoreductase</keyword>
<dbReference type="SMART" id="SM00867">
    <property type="entry name" value="YceI"/>
    <property type="match status" value="1"/>
</dbReference>
<evidence type="ECO:0000256" key="2">
    <source>
        <dbReference type="ARBA" id="ARBA00023002"/>
    </source>
</evidence>
<evidence type="ECO:0000313" key="3">
    <source>
        <dbReference type="EMBL" id="TLH72061.1"/>
    </source>
</evidence>